<evidence type="ECO:0000313" key="11">
    <source>
        <dbReference type="EMBL" id="CAI9604556.1"/>
    </source>
</evidence>
<keyword evidence="12" id="KW-1185">Reference proteome</keyword>
<keyword evidence="6" id="KW-0206">Cytoskeleton</keyword>
<evidence type="ECO:0000256" key="8">
    <source>
        <dbReference type="ARBA" id="ARBA00026168"/>
    </source>
</evidence>
<evidence type="ECO:0000256" key="5">
    <source>
        <dbReference type="ARBA" id="ARBA00023203"/>
    </source>
</evidence>
<keyword evidence="4" id="KW-0597">Phosphoprotein</keyword>
<comment type="function">
    <text evidence="7">Plays a role in cytoskeletal rearrangements during the late wrapping and/or compaction phases of myelinogenesis as well as in maintenance and stability of myelin sheath in the adult. May play an important role in late-stage oligodendroglia maturation, myelin/Ranvier node formation during CNS development, and in the maintenance and plasticity of related structures in the mature CNS.</text>
</comment>
<accession>A0ABN9G5D0</accession>
<reference evidence="11" key="1">
    <citation type="submission" date="2023-05" db="EMBL/GenBank/DDBJ databases">
        <authorList>
            <person name="Stuckert A."/>
        </authorList>
    </citation>
    <scope>NUCLEOTIDE SEQUENCE</scope>
</reference>
<name>A0ABN9G5D0_9NEOB</name>
<organism evidence="11 12">
    <name type="scientific">Staurois parvus</name>
    <dbReference type="NCBI Taxonomy" id="386267"/>
    <lineage>
        <taxon>Eukaryota</taxon>
        <taxon>Metazoa</taxon>
        <taxon>Chordata</taxon>
        <taxon>Craniata</taxon>
        <taxon>Vertebrata</taxon>
        <taxon>Euteleostomi</taxon>
        <taxon>Amphibia</taxon>
        <taxon>Batrachia</taxon>
        <taxon>Anura</taxon>
        <taxon>Neobatrachia</taxon>
        <taxon>Ranoidea</taxon>
        <taxon>Ranidae</taxon>
        <taxon>Staurois</taxon>
    </lineage>
</organism>
<evidence type="ECO:0000256" key="9">
    <source>
        <dbReference type="ARBA" id="ARBA00031224"/>
    </source>
</evidence>
<evidence type="ECO:0000256" key="10">
    <source>
        <dbReference type="SAM" id="MobiDB-lite"/>
    </source>
</evidence>
<evidence type="ECO:0000313" key="12">
    <source>
        <dbReference type="Proteomes" id="UP001162483"/>
    </source>
</evidence>
<dbReference type="Proteomes" id="UP001162483">
    <property type="component" value="Unassembled WGS sequence"/>
</dbReference>
<feature type="region of interest" description="Disordered" evidence="10">
    <location>
        <begin position="118"/>
        <end position="233"/>
    </location>
</feature>
<feature type="compositionally biased region" description="Polar residues" evidence="10">
    <location>
        <begin position="79"/>
        <end position="91"/>
    </location>
</feature>
<dbReference type="SUPFAM" id="SSF48678">
    <property type="entry name" value="Moesin tail domain"/>
    <property type="match status" value="1"/>
</dbReference>
<comment type="caution">
    <text evidence="11">The sequence shown here is derived from an EMBL/GenBank/DDBJ whole genome shotgun (WGS) entry which is preliminary data.</text>
</comment>
<sequence>MADEIQISECNGDRLPEIPQLTNIIDQMDTFTACETRENNPVCPSESKEGSGICLEEKIDSLEIKENTEKEHQAEQDTAAEQDSGRLTSHNTHSEEHNNGEDCQTTLVTLYTFTEVEGVNVPPHDSPGQEETTKPEEQEENKAEAQDIFMYKQAKTLSETREEEMLTETEEENTSIETDNDNGQGSCDEQENRPRPIFSVSPSGSLLESNSDQQEPGNRPDISRNNYSRYDTVSYRKIRKGNTKQRIDEFESMMN</sequence>
<evidence type="ECO:0000256" key="6">
    <source>
        <dbReference type="ARBA" id="ARBA00023212"/>
    </source>
</evidence>
<comment type="subcellular location">
    <subcellularLocation>
        <location evidence="1">Cytoplasm</location>
        <location evidence="1">Cytoskeleton</location>
    </subcellularLocation>
</comment>
<feature type="region of interest" description="Disordered" evidence="10">
    <location>
        <begin position="65"/>
        <end position="103"/>
    </location>
</feature>
<keyword evidence="5" id="KW-0009">Actin-binding</keyword>
<feature type="compositionally biased region" description="Polar residues" evidence="10">
    <location>
        <begin position="200"/>
        <end position="216"/>
    </location>
</feature>
<evidence type="ECO:0000256" key="3">
    <source>
        <dbReference type="ARBA" id="ARBA00022490"/>
    </source>
</evidence>
<evidence type="ECO:0000256" key="4">
    <source>
        <dbReference type="ARBA" id="ARBA00022553"/>
    </source>
</evidence>
<proteinExistence type="predicted"/>
<dbReference type="InterPro" id="IPR008954">
    <property type="entry name" value="Moesin_tail_sf"/>
</dbReference>
<protein>
    <recommendedName>
        <fullName evidence="8">Ermin</fullName>
    </recommendedName>
    <alternativeName>
        <fullName evidence="9">Juxtanodin</fullName>
    </alternativeName>
</protein>
<dbReference type="Pfam" id="PF20491">
    <property type="entry name" value="Ermin"/>
    <property type="match status" value="1"/>
</dbReference>
<dbReference type="PANTHER" id="PTHR47137">
    <property type="entry name" value="ERMIN"/>
    <property type="match status" value="1"/>
</dbReference>
<dbReference type="EMBL" id="CATNWA010017992">
    <property type="protein sequence ID" value="CAI9604556.1"/>
    <property type="molecule type" value="Genomic_DNA"/>
</dbReference>
<feature type="compositionally biased region" description="Basic and acidic residues" evidence="10">
    <location>
        <begin position="65"/>
        <end position="75"/>
    </location>
</feature>
<dbReference type="Gene3D" id="6.10.360.10">
    <property type="match status" value="1"/>
</dbReference>
<keyword evidence="3" id="KW-0963">Cytoplasm</keyword>
<evidence type="ECO:0000256" key="7">
    <source>
        <dbReference type="ARBA" id="ARBA00025213"/>
    </source>
</evidence>
<evidence type="ECO:0000256" key="1">
    <source>
        <dbReference type="ARBA" id="ARBA00004245"/>
    </source>
</evidence>
<feature type="compositionally biased region" description="Basic and acidic residues" evidence="10">
    <location>
        <begin position="131"/>
        <end position="145"/>
    </location>
</feature>
<feature type="compositionally biased region" description="Acidic residues" evidence="10">
    <location>
        <begin position="165"/>
        <end position="180"/>
    </location>
</feature>
<comment type="subunit">
    <text evidence="2">Binds actin.</text>
</comment>
<evidence type="ECO:0000256" key="2">
    <source>
        <dbReference type="ARBA" id="ARBA00011216"/>
    </source>
</evidence>
<gene>
    <name evidence="11" type="ORF">SPARVUS_LOCUS13480764</name>
</gene>
<dbReference type="PANTHER" id="PTHR47137:SF1">
    <property type="entry name" value="ERMIN"/>
    <property type="match status" value="1"/>
</dbReference>
<dbReference type="InterPro" id="IPR045346">
    <property type="entry name" value="Ermin"/>
</dbReference>